<feature type="transmembrane region" description="Helical" evidence="1">
    <location>
        <begin position="18"/>
        <end position="39"/>
    </location>
</feature>
<feature type="transmembrane region" description="Helical" evidence="1">
    <location>
        <begin position="197"/>
        <end position="218"/>
    </location>
</feature>
<evidence type="ECO:0000256" key="1">
    <source>
        <dbReference type="SAM" id="Phobius"/>
    </source>
</evidence>
<feature type="transmembrane region" description="Helical" evidence="1">
    <location>
        <begin position="67"/>
        <end position="91"/>
    </location>
</feature>
<comment type="caution">
    <text evidence="2">The sequence shown here is derived from an EMBL/GenBank/DDBJ whole genome shotgun (WGS) entry which is preliminary data.</text>
</comment>
<organism evidence="2 3">
    <name type="scientific">Mycena belliarum</name>
    <dbReference type="NCBI Taxonomy" id="1033014"/>
    <lineage>
        <taxon>Eukaryota</taxon>
        <taxon>Fungi</taxon>
        <taxon>Dikarya</taxon>
        <taxon>Basidiomycota</taxon>
        <taxon>Agaricomycotina</taxon>
        <taxon>Agaricomycetes</taxon>
        <taxon>Agaricomycetidae</taxon>
        <taxon>Agaricales</taxon>
        <taxon>Marasmiineae</taxon>
        <taxon>Mycenaceae</taxon>
        <taxon>Mycena</taxon>
    </lineage>
</organism>
<name>A0AAD6XLN8_9AGAR</name>
<sequence length="525" mass="58017">MLQTPSSVFSLVSLSSKVFFGLCTGVFIGSKIVFTQLVLSIPKNSLATRTTASNLIPTRCALSNPSLSVSCIAVASYVAVISAAVICILCAKGFRRAATGSQPPAPPPAALGCSSCGGKKKRGWTWLWLIAVLLGTIILGLGVLYKLSSSEEESPGFTAPWIQAISFLERSYLYGINTVASLVSAAKSHISTHGVQYAKTILLALFGHSICIAFAPVFERLLRYVVHLPWFMWLPVCEIAIVPAIIIGSTAKLNWIFWLTWYWKSFMNPLTVLEIQHGVHLLLARLTFPGTSELSISMVIGPVLVHTVVMGLRSVFLALSWMPCAVVSITQQLSQPAVLLDSLRTCTFTLAALYFYFGVAYSATQYSVLVPEVRQLVWKSFSCEKSRLELWSVYQLLLSELLKWKATQIEDFPKLVSTLWELLILAINLCARTWGALAWVQKLLVIVPAIVFYTFFYFVSHFVHLSVTFIYIIRRFLPCAKYKSGAAAAADVDVRIFFYLNIIHYMLTGVADLQASCFFSTYALG</sequence>
<feature type="transmembrane region" description="Helical" evidence="1">
    <location>
        <begin position="419"/>
        <end position="440"/>
    </location>
</feature>
<proteinExistence type="predicted"/>
<reference evidence="2" key="1">
    <citation type="submission" date="2023-03" db="EMBL/GenBank/DDBJ databases">
        <title>Massive genome expansion in bonnet fungi (Mycena s.s.) driven by repeated elements and novel gene families across ecological guilds.</title>
        <authorList>
            <consortium name="Lawrence Berkeley National Laboratory"/>
            <person name="Harder C.B."/>
            <person name="Miyauchi S."/>
            <person name="Viragh M."/>
            <person name="Kuo A."/>
            <person name="Thoen E."/>
            <person name="Andreopoulos B."/>
            <person name="Lu D."/>
            <person name="Skrede I."/>
            <person name="Drula E."/>
            <person name="Henrissat B."/>
            <person name="Morin E."/>
            <person name="Kohler A."/>
            <person name="Barry K."/>
            <person name="LaButti K."/>
            <person name="Morin E."/>
            <person name="Salamov A."/>
            <person name="Lipzen A."/>
            <person name="Mereny Z."/>
            <person name="Hegedus B."/>
            <person name="Baldrian P."/>
            <person name="Stursova M."/>
            <person name="Weitz H."/>
            <person name="Taylor A."/>
            <person name="Grigoriev I.V."/>
            <person name="Nagy L.G."/>
            <person name="Martin F."/>
            <person name="Kauserud H."/>
        </authorList>
    </citation>
    <scope>NUCLEOTIDE SEQUENCE</scope>
    <source>
        <strain evidence="2">CBHHK173m</strain>
    </source>
</reference>
<feature type="transmembrane region" description="Helical" evidence="1">
    <location>
        <begin position="446"/>
        <end position="473"/>
    </location>
</feature>
<gene>
    <name evidence="2" type="ORF">B0H15DRAFT_851563</name>
</gene>
<evidence type="ECO:0000313" key="2">
    <source>
        <dbReference type="EMBL" id="KAJ7083174.1"/>
    </source>
</evidence>
<keyword evidence="1" id="KW-0472">Membrane</keyword>
<dbReference type="AlphaFoldDB" id="A0AAD6XLN8"/>
<feature type="transmembrane region" description="Helical" evidence="1">
    <location>
        <begin position="300"/>
        <end position="322"/>
    </location>
</feature>
<dbReference type="Proteomes" id="UP001222325">
    <property type="component" value="Unassembled WGS sequence"/>
</dbReference>
<keyword evidence="1" id="KW-0812">Transmembrane</keyword>
<accession>A0AAD6XLN8</accession>
<feature type="transmembrane region" description="Helical" evidence="1">
    <location>
        <begin position="342"/>
        <end position="364"/>
    </location>
</feature>
<evidence type="ECO:0000313" key="3">
    <source>
        <dbReference type="Proteomes" id="UP001222325"/>
    </source>
</evidence>
<dbReference type="EMBL" id="JARJCN010000042">
    <property type="protein sequence ID" value="KAJ7083174.1"/>
    <property type="molecule type" value="Genomic_DNA"/>
</dbReference>
<keyword evidence="3" id="KW-1185">Reference proteome</keyword>
<feature type="transmembrane region" description="Helical" evidence="1">
    <location>
        <begin position="230"/>
        <end position="250"/>
    </location>
</feature>
<protein>
    <submittedName>
        <fullName evidence="2">Uncharacterized protein</fullName>
    </submittedName>
</protein>
<keyword evidence="1" id="KW-1133">Transmembrane helix</keyword>
<feature type="transmembrane region" description="Helical" evidence="1">
    <location>
        <begin position="126"/>
        <end position="145"/>
    </location>
</feature>